<dbReference type="Proteomes" id="UP000248423">
    <property type="component" value="Unassembled WGS sequence"/>
</dbReference>
<feature type="compositionally biased region" description="Basic and acidic residues" evidence="1">
    <location>
        <begin position="165"/>
        <end position="177"/>
    </location>
</feature>
<evidence type="ECO:0000313" key="3">
    <source>
        <dbReference type="Proteomes" id="UP000248423"/>
    </source>
</evidence>
<organism evidence="2 3">
    <name type="scientific">Aspergillus sclerotiicarbonarius (strain CBS 121057 / IBT 28362)</name>
    <dbReference type="NCBI Taxonomy" id="1448318"/>
    <lineage>
        <taxon>Eukaryota</taxon>
        <taxon>Fungi</taxon>
        <taxon>Dikarya</taxon>
        <taxon>Ascomycota</taxon>
        <taxon>Pezizomycotina</taxon>
        <taxon>Eurotiomycetes</taxon>
        <taxon>Eurotiomycetidae</taxon>
        <taxon>Eurotiales</taxon>
        <taxon>Aspergillaceae</taxon>
        <taxon>Aspergillus</taxon>
        <taxon>Aspergillus subgen. Circumdati</taxon>
    </lineage>
</organism>
<reference evidence="2 3" key="1">
    <citation type="submission" date="2018-02" db="EMBL/GenBank/DDBJ databases">
        <title>The genomes of Aspergillus section Nigri reveals drivers in fungal speciation.</title>
        <authorList>
            <consortium name="DOE Joint Genome Institute"/>
            <person name="Vesth T.C."/>
            <person name="Nybo J."/>
            <person name="Theobald S."/>
            <person name="Brandl J."/>
            <person name="Frisvad J.C."/>
            <person name="Nielsen K.F."/>
            <person name="Lyhne E.K."/>
            <person name="Kogle M.E."/>
            <person name="Kuo A."/>
            <person name="Riley R."/>
            <person name="Clum A."/>
            <person name="Nolan M."/>
            <person name="Lipzen A."/>
            <person name="Salamov A."/>
            <person name="Henrissat B."/>
            <person name="Wiebenga A."/>
            <person name="De vries R.P."/>
            <person name="Grigoriev I.V."/>
            <person name="Mortensen U.H."/>
            <person name="Andersen M.R."/>
            <person name="Baker S.E."/>
        </authorList>
    </citation>
    <scope>NUCLEOTIDE SEQUENCE [LARGE SCALE GENOMIC DNA]</scope>
    <source>
        <strain evidence="2 3">CBS 121057</strain>
    </source>
</reference>
<proteinExistence type="predicted"/>
<feature type="compositionally biased region" description="Polar residues" evidence="1">
    <location>
        <begin position="11"/>
        <end position="23"/>
    </location>
</feature>
<keyword evidence="3" id="KW-1185">Reference proteome</keyword>
<dbReference type="EMBL" id="KZ826361">
    <property type="protein sequence ID" value="PYI05089.1"/>
    <property type="molecule type" value="Genomic_DNA"/>
</dbReference>
<feature type="region of interest" description="Disordered" evidence="1">
    <location>
        <begin position="1"/>
        <end position="23"/>
    </location>
</feature>
<evidence type="ECO:0000313" key="2">
    <source>
        <dbReference type="EMBL" id="PYI05089.1"/>
    </source>
</evidence>
<dbReference type="VEuPathDB" id="FungiDB:BO78DRAFT_154009"/>
<accession>A0A319EUB5</accession>
<evidence type="ECO:0000256" key="1">
    <source>
        <dbReference type="SAM" id="MobiDB-lite"/>
    </source>
</evidence>
<sequence length="186" mass="20463">MDRPNFAPRRASQSTLGHGGQSSSVQNPVIIIVTGEPEERYLSLIRRCRRSRPPGHPLVILFPLLSPSLCRALYGTRRPGYYLFPHVGSPRRAAAAKTPPCQPEAIHPCPAPPGAGSTGDRCSRGKVTAPSQDAREKKFEGAGQPVWNPPRFMCPVGRIGPIHEPNGETRKLRAERKGARKRPRRN</sequence>
<feature type="region of interest" description="Disordered" evidence="1">
    <location>
        <begin position="113"/>
        <end position="186"/>
    </location>
</feature>
<dbReference type="AlphaFoldDB" id="A0A319EUB5"/>
<gene>
    <name evidence="2" type="ORF">BO78DRAFT_154009</name>
</gene>
<name>A0A319EUB5_ASPSB</name>
<protein>
    <submittedName>
        <fullName evidence="2">Uncharacterized protein</fullName>
    </submittedName>
</protein>